<evidence type="ECO:0000313" key="3">
    <source>
        <dbReference type="Proteomes" id="UP000016605"/>
    </source>
</evidence>
<accession>U2R3K4</accession>
<feature type="region of interest" description="Disordered" evidence="1">
    <location>
        <begin position="1"/>
        <end position="70"/>
    </location>
</feature>
<name>U2R3K4_LEIAQ</name>
<dbReference type="AlphaFoldDB" id="U2R3K4"/>
<proteinExistence type="predicted"/>
<dbReference type="Proteomes" id="UP000016605">
    <property type="component" value="Unassembled WGS sequence"/>
</dbReference>
<sequence length="278" mass="31014">MTFQSKRDSPRPRDLVHHHDRLDDTLRRMRQPRRADREPRTHRLLGGDRTGARRDHSAAQQVDEDRVGDPSADLIEGARARQDLDDAQGQVRAQQSRVLIESRLIQSHLRLVGVPIGGIRCRCGRGLGGRSRRDGSGVRTVRPRARAVIDGMRRERPARRVREGIVQIAPPALPRGGGRVRRGRPSAWGESFDRRRSRRHGSPCAVLGVVRRLPSSARRGSAETCRARSVAPYRRRCALECSCSRFPLISDTAPRPRFARPHSSSGGRGSPGCQRACG</sequence>
<feature type="region of interest" description="Disordered" evidence="1">
    <location>
        <begin position="252"/>
        <end position="278"/>
    </location>
</feature>
<evidence type="ECO:0000313" key="2">
    <source>
        <dbReference type="EMBL" id="ERK69835.1"/>
    </source>
</evidence>
<dbReference type="HOGENOM" id="CLU_1000381_0_0_11"/>
<protein>
    <submittedName>
        <fullName evidence="2">Uncharacterized protein</fullName>
    </submittedName>
</protein>
<gene>
    <name evidence="2" type="ORF">N136_03826</name>
</gene>
<feature type="compositionally biased region" description="Basic and acidic residues" evidence="1">
    <location>
        <begin position="1"/>
        <end position="41"/>
    </location>
</feature>
<reference evidence="2 3" key="1">
    <citation type="submission" date="2013-08" db="EMBL/GenBank/DDBJ databases">
        <authorList>
            <person name="Weinstock G."/>
            <person name="Sodergren E."/>
            <person name="Wylie T."/>
            <person name="Fulton L."/>
            <person name="Fulton R."/>
            <person name="Fronick C."/>
            <person name="O'Laughlin M."/>
            <person name="Godfrey J."/>
            <person name="Miner T."/>
            <person name="Herter B."/>
            <person name="Appelbaum E."/>
            <person name="Cordes M."/>
            <person name="Lek S."/>
            <person name="Wollam A."/>
            <person name="Pepin K.H."/>
            <person name="Palsikar V.B."/>
            <person name="Mitreva M."/>
            <person name="Wilson R.K."/>
        </authorList>
    </citation>
    <scope>NUCLEOTIDE SEQUENCE [LARGE SCALE GENOMIC DNA]</scope>
    <source>
        <strain evidence="2 3">ATCC 14665</strain>
    </source>
</reference>
<comment type="caution">
    <text evidence="2">The sequence shown here is derived from an EMBL/GenBank/DDBJ whole genome shotgun (WGS) entry which is preliminary data.</text>
</comment>
<dbReference type="EMBL" id="AWVQ01000593">
    <property type="protein sequence ID" value="ERK69835.1"/>
    <property type="molecule type" value="Genomic_DNA"/>
</dbReference>
<feature type="region of interest" description="Disordered" evidence="1">
    <location>
        <begin position="170"/>
        <end position="195"/>
    </location>
</feature>
<evidence type="ECO:0000256" key="1">
    <source>
        <dbReference type="SAM" id="MobiDB-lite"/>
    </source>
</evidence>
<organism evidence="2 3">
    <name type="scientific">Leifsonia aquatica ATCC 14665</name>
    <dbReference type="NCBI Taxonomy" id="1358026"/>
    <lineage>
        <taxon>Bacteria</taxon>
        <taxon>Bacillati</taxon>
        <taxon>Actinomycetota</taxon>
        <taxon>Actinomycetes</taxon>
        <taxon>Micrococcales</taxon>
        <taxon>Microbacteriaceae</taxon>
        <taxon>Leifsonia</taxon>
    </lineage>
</organism>
<feature type="compositionally biased region" description="Basic and acidic residues" evidence="1">
    <location>
        <begin position="50"/>
        <end position="68"/>
    </location>
</feature>